<dbReference type="SUPFAM" id="SSF55326">
    <property type="entry name" value="PurM N-terminal domain-like"/>
    <property type="match status" value="1"/>
</dbReference>
<gene>
    <name evidence="4" type="ORF">DFR58_12333</name>
</gene>
<dbReference type="Pfam" id="PF00586">
    <property type="entry name" value="AIRS"/>
    <property type="match status" value="1"/>
</dbReference>
<dbReference type="OrthoDB" id="9801934at2"/>
<dbReference type="Gene3D" id="3.30.1330.10">
    <property type="entry name" value="PurM-like, N-terminal domain"/>
    <property type="match status" value="1"/>
</dbReference>
<dbReference type="NCBIfam" id="TIGR02124">
    <property type="entry name" value="hypE"/>
    <property type="match status" value="1"/>
</dbReference>
<comment type="similarity">
    <text evidence="1">Belongs to the HypE family.</text>
</comment>
<dbReference type="InterPro" id="IPR010918">
    <property type="entry name" value="PurM-like_C_dom"/>
</dbReference>
<name>A0A369ATB4_9FIRM</name>
<sequence length="335" mass="35262">MSDIITLAHGSGGKLTHDLIRDIFIKHFSNDILTRAEDSAVLDVEAGRLAFTTDSFVITPVFFKGGDIGKLAVCGTVNDLAASGARPLYLGCGFIIEEAFPIRQLEEIAASMAETAAGCGVKIVAGDTKVVQRGAADKIFINTSGIGIIPEGINISASNAKPGDSVIITGTIGDHGCSILLEREMLGIKADIKSDCAALSGLTGSVLPLYPRLHVMRDPTRGGVAAALNEIASQSGVCIRLYENALPVREDVMGVCGLLGMEPLYMANEGKMLIIAPADISRGILDRLKKHEHGKDSAIIGEVLEAPSKRVLMTTLAGGDRIIEMPSGDQLPRIC</sequence>
<dbReference type="CDD" id="cd02197">
    <property type="entry name" value="HypE"/>
    <property type="match status" value="1"/>
</dbReference>
<dbReference type="InterPro" id="IPR036921">
    <property type="entry name" value="PurM-like_N_sf"/>
</dbReference>
<dbReference type="Gene3D" id="3.90.650.10">
    <property type="entry name" value="PurM-like C-terminal domain"/>
    <property type="match status" value="1"/>
</dbReference>
<dbReference type="InterPro" id="IPR036676">
    <property type="entry name" value="PurM-like_C_sf"/>
</dbReference>
<dbReference type="Pfam" id="PF02769">
    <property type="entry name" value="AIRS_C"/>
    <property type="match status" value="1"/>
</dbReference>
<evidence type="ECO:0000313" key="4">
    <source>
        <dbReference type="EMBL" id="RCX12223.1"/>
    </source>
</evidence>
<dbReference type="InterPro" id="IPR016188">
    <property type="entry name" value="PurM-like_N"/>
</dbReference>
<evidence type="ECO:0000313" key="5">
    <source>
        <dbReference type="Proteomes" id="UP000253034"/>
    </source>
</evidence>
<dbReference type="PANTHER" id="PTHR30303:SF0">
    <property type="entry name" value="CARBAMOYL DEHYDRATASE HYPE"/>
    <property type="match status" value="1"/>
</dbReference>
<feature type="domain" description="PurM-like C-terminal" evidence="3">
    <location>
        <begin position="161"/>
        <end position="311"/>
    </location>
</feature>
<proteinExistence type="inferred from homology"/>
<reference evidence="4 5" key="1">
    <citation type="submission" date="2018-07" db="EMBL/GenBank/DDBJ databases">
        <title>Genomic Encyclopedia of Type Strains, Phase IV (KMG-IV): sequencing the most valuable type-strain genomes for metagenomic binning, comparative biology and taxonomic classification.</title>
        <authorList>
            <person name="Goeker M."/>
        </authorList>
    </citation>
    <scope>NUCLEOTIDE SEQUENCE [LARGE SCALE GENOMIC DNA]</scope>
    <source>
        <strain evidence="4 5">DSM 27016</strain>
    </source>
</reference>
<evidence type="ECO:0000259" key="2">
    <source>
        <dbReference type="Pfam" id="PF00586"/>
    </source>
</evidence>
<dbReference type="GO" id="GO:0051604">
    <property type="term" value="P:protein maturation"/>
    <property type="evidence" value="ECO:0007669"/>
    <property type="project" value="TreeGrafter"/>
</dbReference>
<comment type="caution">
    <text evidence="4">The sequence shown here is derived from an EMBL/GenBank/DDBJ whole genome shotgun (WGS) entry which is preliminary data.</text>
</comment>
<evidence type="ECO:0000256" key="1">
    <source>
        <dbReference type="ARBA" id="ARBA00006243"/>
    </source>
</evidence>
<dbReference type="Proteomes" id="UP000253034">
    <property type="component" value="Unassembled WGS sequence"/>
</dbReference>
<dbReference type="AlphaFoldDB" id="A0A369ATB4"/>
<protein>
    <submittedName>
        <fullName evidence="4">Hydrogenase expression/formation protein HypE</fullName>
    </submittedName>
</protein>
<feature type="domain" description="PurM-like N-terminal" evidence="2">
    <location>
        <begin position="37"/>
        <end position="149"/>
    </location>
</feature>
<dbReference type="PANTHER" id="PTHR30303">
    <property type="entry name" value="HYDROGENASE ISOENZYMES FORMATION PROTEIN HYPE"/>
    <property type="match status" value="1"/>
</dbReference>
<dbReference type="RefSeq" id="WP_114299041.1">
    <property type="nucleotide sequence ID" value="NZ_QPJT01000023.1"/>
</dbReference>
<evidence type="ECO:0000259" key="3">
    <source>
        <dbReference type="Pfam" id="PF02769"/>
    </source>
</evidence>
<dbReference type="InterPro" id="IPR011854">
    <property type="entry name" value="HypE"/>
</dbReference>
<dbReference type="SUPFAM" id="SSF56042">
    <property type="entry name" value="PurM C-terminal domain-like"/>
    <property type="match status" value="1"/>
</dbReference>
<dbReference type="PIRSF" id="PIRSF005644">
    <property type="entry name" value="Hdrgns_mtr_HypE"/>
    <property type="match status" value="1"/>
</dbReference>
<keyword evidence="5" id="KW-1185">Reference proteome</keyword>
<dbReference type="EMBL" id="QPJT01000023">
    <property type="protein sequence ID" value="RCX12223.1"/>
    <property type="molecule type" value="Genomic_DNA"/>
</dbReference>
<accession>A0A369ATB4</accession>
<organism evidence="4 5">
    <name type="scientific">Anaerobacterium chartisolvens</name>
    <dbReference type="NCBI Taxonomy" id="1297424"/>
    <lineage>
        <taxon>Bacteria</taxon>
        <taxon>Bacillati</taxon>
        <taxon>Bacillota</taxon>
        <taxon>Clostridia</taxon>
        <taxon>Eubacteriales</taxon>
        <taxon>Oscillospiraceae</taxon>
        <taxon>Anaerobacterium</taxon>
    </lineage>
</organism>